<dbReference type="PROSITE" id="PS51755">
    <property type="entry name" value="OMPR_PHOB"/>
    <property type="match status" value="1"/>
</dbReference>
<dbReference type="RefSeq" id="WP_204475527.1">
    <property type="nucleotide sequence ID" value="NZ_JACJJW010000013.1"/>
</dbReference>
<evidence type="ECO:0000313" key="6">
    <source>
        <dbReference type="Proteomes" id="UP000703295"/>
    </source>
</evidence>
<dbReference type="InterPro" id="IPR016032">
    <property type="entry name" value="Sig_transdc_resp-reg_C-effctor"/>
</dbReference>
<dbReference type="Pfam" id="PF00486">
    <property type="entry name" value="Trans_reg_C"/>
    <property type="match status" value="1"/>
</dbReference>
<evidence type="ECO:0000259" key="4">
    <source>
        <dbReference type="PROSITE" id="PS51755"/>
    </source>
</evidence>
<dbReference type="InterPro" id="IPR001867">
    <property type="entry name" value="OmpR/PhoB-type_DNA-bd"/>
</dbReference>
<keyword evidence="3" id="KW-0812">Transmembrane</keyword>
<sequence>MKKRTTTLLFAAVFFLACIAICDIAFRCSRTQVHTAINKALREAERLHYEDRLNTFQTDNRLFVDPALKAYLLAPIANRKIKSYTLQTLEKKTTYVFQDSIPEATARKLLNEYLLDDILPVNAEQINQLFQAQLAQRHISGMAGVFYIHTQARTQTRAGILPTASAYRTPVYQLDLTHNLQLQGWADYDFLTLLRYVPVAYYSTFFLVLLVGGILLYLRYKKRQKKPAKGLYIDLMHQALLIDGIQCAISRLDLQILHQLWTKNGECVNREEITAICWPDDAEANEKLETHIQTIRKVLQDFPDYRIVTVKGRGYYLKCTLTADNVSN</sequence>
<name>A0ABS2EUT1_9BACE</name>
<feature type="domain" description="OmpR/PhoB-type" evidence="4">
    <location>
        <begin position="223"/>
        <end position="319"/>
    </location>
</feature>
<keyword evidence="6" id="KW-1185">Reference proteome</keyword>
<proteinExistence type="predicted"/>
<gene>
    <name evidence="5" type="ORF">H6A31_06490</name>
</gene>
<dbReference type="SUPFAM" id="SSF46894">
    <property type="entry name" value="C-terminal effector domain of the bipartite response regulators"/>
    <property type="match status" value="1"/>
</dbReference>
<dbReference type="InterPro" id="IPR036388">
    <property type="entry name" value="WH-like_DNA-bd_sf"/>
</dbReference>
<evidence type="ECO:0000313" key="5">
    <source>
        <dbReference type="EMBL" id="MBM6758331.1"/>
    </source>
</evidence>
<dbReference type="Proteomes" id="UP000703295">
    <property type="component" value="Unassembled WGS sequence"/>
</dbReference>
<evidence type="ECO:0000256" key="2">
    <source>
        <dbReference type="PROSITE-ProRule" id="PRU01091"/>
    </source>
</evidence>
<dbReference type="SMART" id="SM00862">
    <property type="entry name" value="Trans_reg_C"/>
    <property type="match status" value="1"/>
</dbReference>
<evidence type="ECO:0000256" key="1">
    <source>
        <dbReference type="ARBA" id="ARBA00023125"/>
    </source>
</evidence>
<dbReference type="PROSITE" id="PS51257">
    <property type="entry name" value="PROKAR_LIPOPROTEIN"/>
    <property type="match status" value="1"/>
</dbReference>
<keyword evidence="3" id="KW-0472">Membrane</keyword>
<keyword evidence="1 2" id="KW-0238">DNA-binding</keyword>
<accession>A0ABS2EUT1</accession>
<comment type="caution">
    <text evidence="5">The sequence shown here is derived from an EMBL/GenBank/DDBJ whole genome shotgun (WGS) entry which is preliminary data.</text>
</comment>
<dbReference type="CDD" id="cd00383">
    <property type="entry name" value="trans_reg_C"/>
    <property type="match status" value="1"/>
</dbReference>
<feature type="DNA-binding region" description="OmpR/PhoB-type" evidence="2">
    <location>
        <begin position="223"/>
        <end position="319"/>
    </location>
</feature>
<dbReference type="Gene3D" id="1.10.10.10">
    <property type="entry name" value="Winged helix-like DNA-binding domain superfamily/Winged helix DNA-binding domain"/>
    <property type="match status" value="1"/>
</dbReference>
<feature type="transmembrane region" description="Helical" evidence="3">
    <location>
        <begin position="199"/>
        <end position="218"/>
    </location>
</feature>
<dbReference type="EMBL" id="JACJJW010000013">
    <property type="protein sequence ID" value="MBM6758331.1"/>
    <property type="molecule type" value="Genomic_DNA"/>
</dbReference>
<protein>
    <submittedName>
        <fullName evidence="5">Winged helix-turn-helix transcriptional regulator</fullName>
    </submittedName>
</protein>
<organism evidence="5 6">
    <name type="scientific">Bacteroides mediterraneensis</name>
    <dbReference type="NCBI Taxonomy" id="1841856"/>
    <lineage>
        <taxon>Bacteria</taxon>
        <taxon>Pseudomonadati</taxon>
        <taxon>Bacteroidota</taxon>
        <taxon>Bacteroidia</taxon>
        <taxon>Bacteroidales</taxon>
        <taxon>Bacteroidaceae</taxon>
        <taxon>Bacteroides</taxon>
    </lineage>
</organism>
<reference evidence="5 6" key="1">
    <citation type="journal article" date="2021" name="Sci. Rep.">
        <title>The distribution of antibiotic resistance genes in chicken gut microbiota commensals.</title>
        <authorList>
            <person name="Juricova H."/>
            <person name="Matiasovicova J."/>
            <person name="Kubasova T."/>
            <person name="Cejkova D."/>
            <person name="Rychlik I."/>
        </authorList>
    </citation>
    <scope>NUCLEOTIDE SEQUENCE [LARGE SCALE GENOMIC DNA]</scope>
    <source>
        <strain evidence="5 6">An801</strain>
    </source>
</reference>
<evidence type="ECO:0000256" key="3">
    <source>
        <dbReference type="SAM" id="Phobius"/>
    </source>
</evidence>
<keyword evidence="3" id="KW-1133">Transmembrane helix</keyword>